<dbReference type="Pfam" id="PF13462">
    <property type="entry name" value="Thioredoxin_4"/>
    <property type="match status" value="1"/>
</dbReference>
<keyword evidence="3" id="KW-1185">Reference proteome</keyword>
<dbReference type="Gene3D" id="3.40.30.10">
    <property type="entry name" value="Glutaredoxin"/>
    <property type="match status" value="1"/>
</dbReference>
<dbReference type="InterPro" id="IPR012336">
    <property type="entry name" value="Thioredoxin-like_fold"/>
</dbReference>
<evidence type="ECO:0000313" key="2">
    <source>
        <dbReference type="EMBL" id="APF36457.1"/>
    </source>
</evidence>
<feature type="domain" description="Thioredoxin-like fold" evidence="1">
    <location>
        <begin position="195"/>
        <end position="371"/>
    </location>
</feature>
<organism evidence="2 3">
    <name type="scientific">Chelatococcus daeguensis</name>
    <dbReference type="NCBI Taxonomy" id="444444"/>
    <lineage>
        <taxon>Bacteria</taxon>
        <taxon>Pseudomonadati</taxon>
        <taxon>Pseudomonadota</taxon>
        <taxon>Alphaproteobacteria</taxon>
        <taxon>Hyphomicrobiales</taxon>
        <taxon>Chelatococcaceae</taxon>
        <taxon>Chelatococcus</taxon>
    </lineage>
</organism>
<dbReference type="EMBL" id="CP018095">
    <property type="protein sequence ID" value="APF36457.1"/>
    <property type="molecule type" value="Genomic_DNA"/>
</dbReference>
<dbReference type="AlphaFoldDB" id="A0AAC9NXM7"/>
<sequence>MLYVASEDVVIWPHQRDTKVVLFAFIPFGEDAADVFFTQVAPKAISAGAGIVVRPKTLTEQTWQLFALAACLPEDRRYVFLRAAASKSRSWEKARSVHSYLRPELDKAGLKQSEIASCLGNTKLREEMVTRQKIAEGRLFRPVPMPNLHLYLNEHYFPGLVDEPVLTETLLRAIRKANGRPRAVSAIAEALAPTVGEITIGDPAAPLHIVRYDTPEFPAAGIFFNDVFPHLKSNYIDTGKVRFTLRPYTWFQNGNEVAAAVLCASDDPIVQFRLFALAAATSKHWQSASGFWNYRRDGLTMLLKEAQKELHIDPARVLACASGSDARRMLSLLKETANETFDYFYSPTTFIGTTEHLINYNWPALRAVIDKELSRIEHGVVSDEPSAR</sequence>
<protein>
    <recommendedName>
        <fullName evidence="1">Thioredoxin-like fold domain-containing protein</fullName>
    </recommendedName>
</protein>
<proteinExistence type="predicted"/>
<name>A0AAC9NXM7_9HYPH</name>
<evidence type="ECO:0000259" key="1">
    <source>
        <dbReference type="Pfam" id="PF13462"/>
    </source>
</evidence>
<accession>A0AAC9NXM7</accession>
<gene>
    <name evidence="2" type="ORF">BOQ54_03270</name>
</gene>
<dbReference type="InterPro" id="IPR036249">
    <property type="entry name" value="Thioredoxin-like_sf"/>
</dbReference>
<reference evidence="2 3" key="1">
    <citation type="submission" date="2016-11" db="EMBL/GenBank/DDBJ databases">
        <title>Complete genome sequence of the aerobically denitrifying bacterium Chelatococcus daeguensis TAD1.</title>
        <authorList>
            <person name="Yang Y."/>
            <person name="Huang S."/>
            <person name="Lin E."/>
        </authorList>
    </citation>
    <scope>NUCLEOTIDE SEQUENCE [LARGE SCALE GENOMIC DNA]</scope>
    <source>
        <strain evidence="2 3">TAD1</strain>
    </source>
</reference>
<dbReference type="SUPFAM" id="SSF52833">
    <property type="entry name" value="Thioredoxin-like"/>
    <property type="match status" value="1"/>
</dbReference>
<evidence type="ECO:0000313" key="3">
    <source>
        <dbReference type="Proteomes" id="UP000182703"/>
    </source>
</evidence>
<dbReference type="Proteomes" id="UP000182703">
    <property type="component" value="Chromosome"/>
</dbReference>
<dbReference type="KEGG" id="cdq:BOQ54_03270"/>